<sequence>MISTDLTYSDRLSAPLAALSMSIGGAITQVRAVMDLKARMEKAAALAAASKNKVGAPAAAQKAGSTLAGMVQAAAGMVSGTNKSAARSTASGSASTARAASASAEMAKVSYQSESAQLAETLARLASALPGSAAPVIQVTFGDVRETADVEAVADALTARLSQELNASARGLYL</sequence>
<gene>
    <name evidence="1" type="ORF">H8696_01760</name>
</gene>
<dbReference type="EMBL" id="JACRSR010000001">
    <property type="protein sequence ID" value="MBC8530573.1"/>
    <property type="molecule type" value="Genomic_DNA"/>
</dbReference>
<dbReference type="AlphaFoldDB" id="A0A926D2J2"/>
<reference evidence="1" key="1">
    <citation type="submission" date="2020-08" db="EMBL/GenBank/DDBJ databases">
        <title>Genome public.</title>
        <authorList>
            <person name="Liu C."/>
            <person name="Sun Q."/>
        </authorList>
    </citation>
    <scope>NUCLEOTIDE SEQUENCE</scope>
    <source>
        <strain evidence="1">NSJ-53</strain>
    </source>
</reference>
<dbReference type="Proteomes" id="UP000623172">
    <property type="component" value="Unassembled WGS sequence"/>
</dbReference>
<accession>A0A926D2J2</accession>
<evidence type="ECO:0000313" key="2">
    <source>
        <dbReference type="Proteomes" id="UP000623172"/>
    </source>
</evidence>
<proteinExistence type="predicted"/>
<evidence type="ECO:0000313" key="1">
    <source>
        <dbReference type="EMBL" id="MBC8530573.1"/>
    </source>
</evidence>
<organism evidence="1 2">
    <name type="scientific">Gehongia tenuis</name>
    <dbReference type="NCBI Taxonomy" id="2763655"/>
    <lineage>
        <taxon>Bacteria</taxon>
        <taxon>Bacillati</taxon>
        <taxon>Bacillota</taxon>
        <taxon>Clostridia</taxon>
        <taxon>Christensenellales</taxon>
        <taxon>Christensenellaceae</taxon>
        <taxon>Gehongia</taxon>
    </lineage>
</organism>
<comment type="caution">
    <text evidence="1">The sequence shown here is derived from an EMBL/GenBank/DDBJ whole genome shotgun (WGS) entry which is preliminary data.</text>
</comment>
<name>A0A926D2J2_9FIRM</name>
<keyword evidence="2" id="KW-1185">Reference proteome</keyword>
<dbReference type="RefSeq" id="WP_249314546.1">
    <property type="nucleotide sequence ID" value="NZ_JACRSR010000001.1"/>
</dbReference>
<protein>
    <submittedName>
        <fullName evidence="1">Uncharacterized protein</fullName>
    </submittedName>
</protein>